<reference evidence="2 3" key="1">
    <citation type="journal article" date="2021" name="Elife">
        <title>Chloroplast acquisition without the gene transfer in kleptoplastic sea slugs, Plakobranchus ocellatus.</title>
        <authorList>
            <person name="Maeda T."/>
            <person name="Takahashi S."/>
            <person name="Yoshida T."/>
            <person name="Shimamura S."/>
            <person name="Takaki Y."/>
            <person name="Nagai Y."/>
            <person name="Toyoda A."/>
            <person name="Suzuki Y."/>
            <person name="Arimoto A."/>
            <person name="Ishii H."/>
            <person name="Satoh N."/>
            <person name="Nishiyama T."/>
            <person name="Hasebe M."/>
            <person name="Maruyama T."/>
            <person name="Minagawa J."/>
            <person name="Obokata J."/>
            <person name="Shigenobu S."/>
        </authorList>
    </citation>
    <scope>NUCLEOTIDE SEQUENCE [LARGE SCALE GENOMIC DNA]</scope>
</reference>
<dbReference type="EMBL" id="BMAT01013216">
    <property type="protein sequence ID" value="GFS07639.1"/>
    <property type="molecule type" value="Genomic_DNA"/>
</dbReference>
<feature type="compositionally biased region" description="Polar residues" evidence="1">
    <location>
        <begin position="189"/>
        <end position="198"/>
    </location>
</feature>
<dbReference type="AlphaFoldDB" id="A0AAV4IAZ7"/>
<dbReference type="Proteomes" id="UP000762676">
    <property type="component" value="Unassembled WGS sequence"/>
</dbReference>
<accession>A0AAV4IAZ7</accession>
<dbReference type="InterPro" id="IPR033228">
    <property type="entry name" value="SZT2"/>
</dbReference>
<organism evidence="2 3">
    <name type="scientific">Elysia marginata</name>
    <dbReference type="NCBI Taxonomy" id="1093978"/>
    <lineage>
        <taxon>Eukaryota</taxon>
        <taxon>Metazoa</taxon>
        <taxon>Spiralia</taxon>
        <taxon>Lophotrochozoa</taxon>
        <taxon>Mollusca</taxon>
        <taxon>Gastropoda</taxon>
        <taxon>Heterobranchia</taxon>
        <taxon>Euthyneura</taxon>
        <taxon>Panpulmonata</taxon>
        <taxon>Sacoglossa</taxon>
        <taxon>Placobranchoidea</taxon>
        <taxon>Plakobranchidae</taxon>
        <taxon>Elysia</taxon>
    </lineage>
</organism>
<comment type="caution">
    <text evidence="2">The sequence shown here is derived from an EMBL/GenBank/DDBJ whole genome shotgun (WGS) entry which is preliminary data.</text>
</comment>
<gene>
    <name evidence="2" type="ORF">ElyMa_006573600</name>
</gene>
<protein>
    <submittedName>
        <fullName evidence="2">Protein SZT2-like</fullName>
    </submittedName>
</protein>
<dbReference type="PANTHER" id="PTHR14918:SF3">
    <property type="entry name" value="KICSTOR COMPLEX PROTEIN SZT2"/>
    <property type="match status" value="1"/>
</dbReference>
<dbReference type="PANTHER" id="PTHR14918">
    <property type="entry name" value="KICSTOR COMPLEX PROTEIN SZT2"/>
    <property type="match status" value="1"/>
</dbReference>
<evidence type="ECO:0000313" key="2">
    <source>
        <dbReference type="EMBL" id="GFS07639.1"/>
    </source>
</evidence>
<evidence type="ECO:0000313" key="3">
    <source>
        <dbReference type="Proteomes" id="UP000762676"/>
    </source>
</evidence>
<proteinExistence type="predicted"/>
<sequence>MVLKVKDKINIRIQHMNLLHISHRSQALLLRELYKTKACRSLLVPEAVQDFARSNKKNDSDGSEEEDWENELEGSHLASLGSWPAGFFACPVACSYKFYLHPRLQLTKVGGEPYGLLVVRNTLNTFQVQNRSNMFVIEEQSTKNVFYLRLRKIQVHQEKMELDLEASLSDSNQFSKQFSQSKKRESDTDSLTSSTGRQSGRVDEVVELTVHGITDVGADIKEDLMQLLQKRLDDAVLDAICVMLSRNPLCKLKRDDVVFIQKPEAEPSKTILLTIPGHFSSYLMALMYYLRQNLLQFLHTPNYVNSNPEFQFQVSSQARLLQLYRSVNEDLKSCACVH</sequence>
<feature type="region of interest" description="Disordered" evidence="1">
    <location>
        <begin position="177"/>
        <end position="198"/>
    </location>
</feature>
<dbReference type="GO" id="GO:0005777">
    <property type="term" value="C:peroxisome"/>
    <property type="evidence" value="ECO:0007669"/>
    <property type="project" value="InterPro"/>
</dbReference>
<evidence type="ECO:0000256" key="1">
    <source>
        <dbReference type="SAM" id="MobiDB-lite"/>
    </source>
</evidence>
<name>A0AAV4IAZ7_9GAST</name>
<keyword evidence="3" id="KW-1185">Reference proteome</keyword>